<evidence type="ECO:0000256" key="1">
    <source>
        <dbReference type="ARBA" id="ARBA00010088"/>
    </source>
</evidence>
<organism evidence="4 5">
    <name type="scientific">Catenulispora pinistramenti</name>
    <dbReference type="NCBI Taxonomy" id="2705254"/>
    <lineage>
        <taxon>Bacteria</taxon>
        <taxon>Bacillati</taxon>
        <taxon>Actinomycetota</taxon>
        <taxon>Actinomycetes</taxon>
        <taxon>Catenulisporales</taxon>
        <taxon>Catenulisporaceae</taxon>
        <taxon>Catenulispora</taxon>
    </lineage>
</organism>
<dbReference type="GO" id="GO:0016787">
    <property type="term" value="F:hydrolase activity"/>
    <property type="evidence" value="ECO:0007669"/>
    <property type="project" value="UniProtKB-KW"/>
</dbReference>
<comment type="similarity">
    <text evidence="1">Belongs to the peptidase S33 family.</text>
</comment>
<name>A0ABS5KQC1_9ACTN</name>
<dbReference type="InterPro" id="IPR002410">
    <property type="entry name" value="Peptidase_S33"/>
</dbReference>
<dbReference type="RefSeq" id="WP_212009775.1">
    <property type="nucleotide sequence ID" value="NZ_JAAFYZ010000044.1"/>
</dbReference>
<reference evidence="4 5" key="1">
    <citation type="submission" date="2020-02" db="EMBL/GenBank/DDBJ databases">
        <title>Acidophilic actinobacteria isolated from forest soil.</title>
        <authorList>
            <person name="Golinska P."/>
        </authorList>
    </citation>
    <scope>NUCLEOTIDE SEQUENCE [LARGE SCALE GENOMIC DNA]</scope>
    <source>
        <strain evidence="4 5">NL8</strain>
    </source>
</reference>
<evidence type="ECO:0000259" key="3">
    <source>
        <dbReference type="Pfam" id="PF00561"/>
    </source>
</evidence>
<dbReference type="Proteomes" id="UP000730482">
    <property type="component" value="Unassembled WGS sequence"/>
</dbReference>
<dbReference type="PRINTS" id="PR00111">
    <property type="entry name" value="ABHYDROLASE"/>
</dbReference>
<sequence length="303" mass="32176">MTETAHTIRVDGTGIYVTVHSAAGRPPGSGRALVCLHGGPGIDGSGQRLMLSALADVADVVVPDQRGHGLSDPSTPDKWELDTWADDVAAIIDELGLDRPVVYGISFGGWVAIRHAARHPRQTGGLIVASMTPRVPSPEEIARRMGTLAGPAAEQAWLRAHYRPSTEAVEEMQRLCLPLMARRQPSPALAAVRAAQWFSPQLDAHFTPQYEILDLTPDLRGVAVPTLVILGELDPFVTAEAIAATAEALPAKGRLVTLPDVAHDLFADAPDTLLREVRDFVVDVVGAADGVDVVDSADEAGRP</sequence>
<keyword evidence="5" id="KW-1185">Reference proteome</keyword>
<dbReference type="PANTHER" id="PTHR43798">
    <property type="entry name" value="MONOACYLGLYCEROL LIPASE"/>
    <property type="match status" value="1"/>
</dbReference>
<evidence type="ECO:0000313" key="4">
    <source>
        <dbReference type="EMBL" id="MBS2548200.1"/>
    </source>
</evidence>
<keyword evidence="2 4" id="KW-0378">Hydrolase</keyword>
<feature type="domain" description="AB hydrolase-1" evidence="3">
    <location>
        <begin position="32"/>
        <end position="270"/>
    </location>
</feature>
<dbReference type="Gene3D" id="3.40.50.1820">
    <property type="entry name" value="alpha/beta hydrolase"/>
    <property type="match status" value="1"/>
</dbReference>
<dbReference type="PRINTS" id="PR00793">
    <property type="entry name" value="PROAMNOPTASE"/>
</dbReference>
<gene>
    <name evidence="4" type="ORF">KGQ19_15135</name>
</gene>
<dbReference type="EMBL" id="JAAFYZ010000044">
    <property type="protein sequence ID" value="MBS2548200.1"/>
    <property type="molecule type" value="Genomic_DNA"/>
</dbReference>
<dbReference type="PANTHER" id="PTHR43798:SF33">
    <property type="entry name" value="HYDROLASE, PUTATIVE (AFU_ORTHOLOGUE AFUA_2G14860)-RELATED"/>
    <property type="match status" value="1"/>
</dbReference>
<dbReference type="InterPro" id="IPR000073">
    <property type="entry name" value="AB_hydrolase_1"/>
</dbReference>
<dbReference type="InterPro" id="IPR050266">
    <property type="entry name" value="AB_hydrolase_sf"/>
</dbReference>
<dbReference type="InterPro" id="IPR029058">
    <property type="entry name" value="AB_hydrolase_fold"/>
</dbReference>
<proteinExistence type="inferred from homology"/>
<accession>A0ABS5KQC1</accession>
<dbReference type="Pfam" id="PF00561">
    <property type="entry name" value="Abhydrolase_1"/>
    <property type="match status" value="1"/>
</dbReference>
<protein>
    <submittedName>
        <fullName evidence="4">Alpha/beta hydrolase</fullName>
    </submittedName>
</protein>
<evidence type="ECO:0000256" key="2">
    <source>
        <dbReference type="ARBA" id="ARBA00022801"/>
    </source>
</evidence>
<evidence type="ECO:0000313" key="5">
    <source>
        <dbReference type="Proteomes" id="UP000730482"/>
    </source>
</evidence>
<comment type="caution">
    <text evidence="4">The sequence shown here is derived from an EMBL/GenBank/DDBJ whole genome shotgun (WGS) entry which is preliminary data.</text>
</comment>
<dbReference type="SUPFAM" id="SSF53474">
    <property type="entry name" value="alpha/beta-Hydrolases"/>
    <property type="match status" value="1"/>
</dbReference>